<name>A0AAP0LN90_9ROSI</name>
<reference evidence="1 2" key="1">
    <citation type="submission" date="2024-05" db="EMBL/GenBank/DDBJ databases">
        <title>Haplotype-resolved chromosome-level genome assembly of Huyou (Citrus changshanensis).</title>
        <authorList>
            <person name="Miao C."/>
            <person name="Chen W."/>
            <person name="Wu Y."/>
            <person name="Wang L."/>
            <person name="Zhao S."/>
            <person name="Grierson D."/>
            <person name="Xu C."/>
            <person name="Chen K."/>
        </authorList>
    </citation>
    <scope>NUCLEOTIDE SEQUENCE [LARGE SCALE GENOMIC DNA]</scope>
    <source>
        <strain evidence="1">01-14</strain>
        <tissue evidence="1">Leaf</tissue>
    </source>
</reference>
<sequence length="60" mass="6498">MWKCQWQKQNNVRNAPRNGLVPVSRQEAVGIIAARGRVQLTGLATTTSPDLHASATTIAN</sequence>
<gene>
    <name evidence="1" type="ORF">WN944_029106</name>
</gene>
<evidence type="ECO:0000313" key="1">
    <source>
        <dbReference type="EMBL" id="KAK9177087.1"/>
    </source>
</evidence>
<evidence type="ECO:0000313" key="2">
    <source>
        <dbReference type="Proteomes" id="UP001428341"/>
    </source>
</evidence>
<organism evidence="1 2">
    <name type="scientific">Citrus x changshan-huyou</name>
    <dbReference type="NCBI Taxonomy" id="2935761"/>
    <lineage>
        <taxon>Eukaryota</taxon>
        <taxon>Viridiplantae</taxon>
        <taxon>Streptophyta</taxon>
        <taxon>Embryophyta</taxon>
        <taxon>Tracheophyta</taxon>
        <taxon>Spermatophyta</taxon>
        <taxon>Magnoliopsida</taxon>
        <taxon>eudicotyledons</taxon>
        <taxon>Gunneridae</taxon>
        <taxon>Pentapetalae</taxon>
        <taxon>rosids</taxon>
        <taxon>malvids</taxon>
        <taxon>Sapindales</taxon>
        <taxon>Rutaceae</taxon>
        <taxon>Aurantioideae</taxon>
        <taxon>Citrus</taxon>
    </lineage>
</organism>
<dbReference type="Proteomes" id="UP001428341">
    <property type="component" value="Unassembled WGS sequence"/>
</dbReference>
<keyword evidence="2" id="KW-1185">Reference proteome</keyword>
<dbReference type="EMBL" id="JBCGBO010000025">
    <property type="protein sequence ID" value="KAK9177087.1"/>
    <property type="molecule type" value="Genomic_DNA"/>
</dbReference>
<dbReference type="AlphaFoldDB" id="A0AAP0LN90"/>
<accession>A0AAP0LN90</accession>
<proteinExistence type="predicted"/>
<comment type="caution">
    <text evidence="1">The sequence shown here is derived from an EMBL/GenBank/DDBJ whole genome shotgun (WGS) entry which is preliminary data.</text>
</comment>
<protein>
    <submittedName>
        <fullName evidence="1">Uncharacterized protein</fullName>
    </submittedName>
</protein>